<sequence>MIERENYPTGSIGHQIETPPLGFCRRPQSKHIANYIEQGVETKAVNKGRNYPARVYSPSELEREGPYK</sequence>
<evidence type="ECO:0000313" key="3">
    <source>
        <dbReference type="Proteomes" id="UP000466554"/>
    </source>
</evidence>
<dbReference type="Proteomes" id="UP000466554">
    <property type="component" value="Chromosome"/>
</dbReference>
<proteinExistence type="predicted"/>
<reference evidence="2 3" key="1">
    <citation type="journal article" date="2019" name="Emerg. Microbes Infect.">
        <title>Comprehensive subspecies identification of 175 nontuberculous mycobacteria species based on 7547 genomic profiles.</title>
        <authorList>
            <person name="Matsumoto Y."/>
            <person name="Kinjo T."/>
            <person name="Motooka D."/>
            <person name="Nabeya D."/>
            <person name="Jung N."/>
            <person name="Uechi K."/>
            <person name="Horii T."/>
            <person name="Iida T."/>
            <person name="Fujita J."/>
            <person name="Nakamura S."/>
        </authorList>
    </citation>
    <scope>NUCLEOTIDE SEQUENCE [LARGE SCALE GENOMIC DNA]</scope>
    <source>
        <strain evidence="2 3">JCM 6367</strain>
    </source>
</reference>
<evidence type="ECO:0000313" key="2">
    <source>
        <dbReference type="EMBL" id="BBY78769.1"/>
    </source>
</evidence>
<accession>A0A7I7UDM2</accession>
<evidence type="ECO:0000256" key="1">
    <source>
        <dbReference type="SAM" id="MobiDB-lite"/>
    </source>
</evidence>
<protein>
    <submittedName>
        <fullName evidence="2">Uncharacterized protein</fullName>
    </submittedName>
</protein>
<dbReference type="EMBL" id="AP022598">
    <property type="protein sequence ID" value="BBY78769.1"/>
    <property type="molecule type" value="Genomic_DNA"/>
</dbReference>
<dbReference type="AlphaFoldDB" id="A0A7I7UDM2"/>
<feature type="region of interest" description="Disordered" evidence="1">
    <location>
        <begin position="1"/>
        <end position="22"/>
    </location>
</feature>
<gene>
    <name evidence="2" type="ORF">MPRF_56680</name>
</gene>
<feature type="region of interest" description="Disordered" evidence="1">
    <location>
        <begin position="46"/>
        <end position="68"/>
    </location>
</feature>
<organism evidence="2 3">
    <name type="scientific">Mycolicibacterium parafortuitum</name>
    <name type="common">Mycobacterium parafortuitum</name>
    <dbReference type="NCBI Taxonomy" id="39692"/>
    <lineage>
        <taxon>Bacteria</taxon>
        <taxon>Bacillati</taxon>
        <taxon>Actinomycetota</taxon>
        <taxon>Actinomycetes</taxon>
        <taxon>Mycobacteriales</taxon>
        <taxon>Mycobacteriaceae</taxon>
        <taxon>Mycolicibacterium</taxon>
    </lineage>
</organism>
<name>A0A7I7UDM2_MYCPF</name>